<dbReference type="InterPro" id="IPR037067">
    <property type="entry name" value="Coatomer_gsu_app_sf"/>
</dbReference>
<evidence type="ECO:0000256" key="11">
    <source>
        <dbReference type="ARBA" id="ARBA00023329"/>
    </source>
</evidence>
<sequence>MYHNKRDKKDEEEVSANPFAKVQKTSALQECRVFNETPVNARKCALILTKILYLINSGETLSTTEATDAFFNMTKLFQSKDTTLRRLVYIGIKELSKVAENVYVVTSSLTTDMNAKDDQCRPAAMRALCQITDATTFQGIERYMKQAIVDKNPAVASAALVSSLHLTKTIADGVKRWVNEAQEAVNSDNIMVQNHALGLLYHIRKTDRLAVTKLVTKFIRSGLKSPYALCLLIRIASKLIEDEDCGPESPYFEFIESCLRHKSEMVVYEAANAIVNLQFTSQRELNPAVSVLQLFLSSPKPTLRFAAVRTLNKVAMSHPNAVMACNVDLENLITDSNRSIATLAITTLLKTGNESSVERLMKQIASFMSEISDEFKIVVVGATRQLCQKFPRKHNVMMTFLSTMLREEGGYEYKKSIVDTIISIIEDNPEAKEAGLAHLCEFIEDCEHTGLAVRILHLLGKEGTRTSNPSKYIRFIYNRLILENAQVRAAAVSSLAKFGAHCEELLPQILVLLERSTLDTDDEVRDRSTYYLNVLKQKQKSLYLSFIINPLQVSIVGLEKALQSYLLDTSQSDVPFDIKSVPLSTTPLMSDELVKKTNVNNSSNNVNNQLKATGEKIAATRQDIYAEQLAAIAELNSLKLGPIIKSSLPIELTESETEYVVQCIKHIFKSHIVLQFDCTNTCNDQMLENVNISLQVPEGFEIVERVECQKLVYNIPGTAYVCLLVATDDINLFSTTFSNVTLKFVVKDCDPNTGQILDEDGYSDEYVLEDVDLLVADYMQRIMKPNFMSAWDEMSADCEVEETYALSNFKTIEEAIKNIVSFMGMHACDRSDKVPEGKSSHTVYLSGIFRGVDEVLVRAKLALSANTDGVTMKLTVRSQNEEVAQFIASAIV</sequence>
<dbReference type="EMBL" id="OC871595">
    <property type="protein sequence ID" value="CAD7635501.1"/>
    <property type="molecule type" value="Genomic_DNA"/>
</dbReference>
<keyword evidence="11 13" id="KW-0968">Cytoplasmic vesicle</keyword>
<dbReference type="Proteomes" id="UP000759131">
    <property type="component" value="Unassembled WGS sequence"/>
</dbReference>
<keyword evidence="6" id="KW-0677">Repeat</keyword>
<dbReference type="GO" id="GO:0005783">
    <property type="term" value="C:endoplasmic reticulum"/>
    <property type="evidence" value="ECO:0007669"/>
    <property type="project" value="TreeGrafter"/>
</dbReference>
<feature type="domain" description="Coatomer subunit gamma C-terminal" evidence="16">
    <location>
        <begin position="776"/>
        <end position="891"/>
    </location>
</feature>
<dbReference type="SUPFAM" id="SSF55711">
    <property type="entry name" value="Subdomain of clathrin and coatomer appendage domain"/>
    <property type="match status" value="1"/>
</dbReference>
<evidence type="ECO:0000256" key="12">
    <source>
        <dbReference type="ARBA" id="ARBA00025536"/>
    </source>
</evidence>
<keyword evidence="18" id="KW-1185">Reference proteome</keyword>
<name>A0A7R9L5U9_9ACAR</name>
<dbReference type="FunFam" id="1.25.10.10:FF:000382">
    <property type="entry name" value="Coatomer subunit gamma"/>
    <property type="match status" value="1"/>
</dbReference>
<dbReference type="GO" id="GO:0009306">
    <property type="term" value="P:protein secretion"/>
    <property type="evidence" value="ECO:0007669"/>
    <property type="project" value="TreeGrafter"/>
</dbReference>
<evidence type="ECO:0000256" key="9">
    <source>
        <dbReference type="ARBA" id="ARBA00023034"/>
    </source>
</evidence>
<evidence type="ECO:0000256" key="5">
    <source>
        <dbReference type="ARBA" id="ARBA00022490"/>
    </source>
</evidence>
<dbReference type="GO" id="GO:0005198">
    <property type="term" value="F:structural molecule activity"/>
    <property type="evidence" value="ECO:0007669"/>
    <property type="project" value="InterPro"/>
</dbReference>
<dbReference type="InterPro" id="IPR002553">
    <property type="entry name" value="Clathrin/coatomer_adapt-like_N"/>
</dbReference>
<keyword evidence="9 13" id="KW-0333">Golgi apparatus</keyword>
<dbReference type="InterPro" id="IPR032154">
    <property type="entry name" value="Coatomer_g_Cpla"/>
</dbReference>
<evidence type="ECO:0000256" key="2">
    <source>
        <dbReference type="ARBA" id="ARBA00010720"/>
    </source>
</evidence>
<evidence type="ECO:0000256" key="4">
    <source>
        <dbReference type="ARBA" id="ARBA00022448"/>
    </source>
</evidence>
<dbReference type="FunFam" id="2.60.40.1480:FF:000001">
    <property type="entry name" value="Coatomer subunit gamma"/>
    <property type="match status" value="1"/>
</dbReference>
<dbReference type="Gene3D" id="3.30.310.10">
    <property type="entry name" value="TATA-Binding Protein"/>
    <property type="match status" value="1"/>
</dbReference>
<accession>A0A7R9L5U9</accession>
<dbReference type="InterPro" id="IPR011989">
    <property type="entry name" value="ARM-like"/>
</dbReference>
<keyword evidence="5 13" id="KW-0963">Cytoplasm</keyword>
<protein>
    <recommendedName>
        <fullName evidence="13">Coatomer subunit gamma</fullName>
    </recommendedName>
</protein>
<dbReference type="SUPFAM" id="SSF49348">
    <property type="entry name" value="Clathrin adaptor appendage domain"/>
    <property type="match status" value="1"/>
</dbReference>
<evidence type="ECO:0000259" key="16">
    <source>
        <dbReference type="Pfam" id="PF16381"/>
    </source>
</evidence>
<keyword evidence="8 13" id="KW-0653">Protein transport</keyword>
<dbReference type="GO" id="GO:0006886">
    <property type="term" value="P:intracellular protein transport"/>
    <property type="evidence" value="ECO:0007669"/>
    <property type="project" value="InterPro"/>
</dbReference>
<evidence type="ECO:0000256" key="8">
    <source>
        <dbReference type="ARBA" id="ARBA00022927"/>
    </source>
</evidence>
<evidence type="ECO:0000259" key="15">
    <source>
        <dbReference type="Pfam" id="PF08752"/>
    </source>
</evidence>
<evidence type="ECO:0000256" key="1">
    <source>
        <dbReference type="ARBA" id="ARBA00004255"/>
    </source>
</evidence>
<evidence type="ECO:0000256" key="6">
    <source>
        <dbReference type="ARBA" id="ARBA00022737"/>
    </source>
</evidence>
<dbReference type="OrthoDB" id="1074925at2759"/>
<evidence type="ECO:0000256" key="3">
    <source>
        <dbReference type="ARBA" id="ARBA00011775"/>
    </source>
</evidence>
<dbReference type="GO" id="GO:0072384">
    <property type="term" value="P:organelle transport along microtubule"/>
    <property type="evidence" value="ECO:0007669"/>
    <property type="project" value="TreeGrafter"/>
</dbReference>
<feature type="domain" description="Coatomer gamma subunit appendage Ig-like subdomain" evidence="15">
    <location>
        <begin position="624"/>
        <end position="773"/>
    </location>
</feature>
<proteinExistence type="inferred from homology"/>
<keyword evidence="4 13" id="KW-0813">Transport</keyword>
<dbReference type="InterPro" id="IPR016024">
    <property type="entry name" value="ARM-type_fold"/>
</dbReference>
<dbReference type="Gene3D" id="1.25.10.10">
    <property type="entry name" value="Leucine-rich Repeat Variant"/>
    <property type="match status" value="1"/>
</dbReference>
<gene>
    <name evidence="17" type="ORF">OSB1V03_LOCUS15892</name>
</gene>
<dbReference type="PANTHER" id="PTHR10261">
    <property type="entry name" value="COATOMER SUBUNIT GAMMA"/>
    <property type="match status" value="1"/>
</dbReference>
<dbReference type="GO" id="GO:0000139">
    <property type="term" value="C:Golgi membrane"/>
    <property type="evidence" value="ECO:0007669"/>
    <property type="project" value="UniProtKB-SubCell"/>
</dbReference>
<dbReference type="GO" id="GO:0030126">
    <property type="term" value="C:COPI vesicle coat"/>
    <property type="evidence" value="ECO:0007669"/>
    <property type="project" value="InterPro"/>
</dbReference>
<evidence type="ECO:0000256" key="13">
    <source>
        <dbReference type="PIRNR" id="PIRNR037093"/>
    </source>
</evidence>
<dbReference type="FunFam" id="3.30.310.10:FF:000011">
    <property type="entry name" value="Coatomer subunit gamma"/>
    <property type="match status" value="1"/>
</dbReference>
<comment type="similarity">
    <text evidence="2 13">Belongs to the COPG family.</text>
</comment>
<dbReference type="GO" id="GO:0005793">
    <property type="term" value="C:endoplasmic reticulum-Golgi intermediate compartment"/>
    <property type="evidence" value="ECO:0007669"/>
    <property type="project" value="TreeGrafter"/>
</dbReference>
<reference evidence="17" key="1">
    <citation type="submission" date="2020-11" db="EMBL/GenBank/DDBJ databases">
        <authorList>
            <person name="Tran Van P."/>
        </authorList>
    </citation>
    <scope>NUCLEOTIDE SEQUENCE</scope>
</reference>
<dbReference type="InterPro" id="IPR012295">
    <property type="entry name" value="TBP_dom_sf"/>
</dbReference>
<keyword evidence="10 13" id="KW-0472">Membrane</keyword>
<dbReference type="Pfam" id="PF16381">
    <property type="entry name" value="Coatomer_g_Cpla"/>
    <property type="match status" value="1"/>
</dbReference>
<dbReference type="PIRSF" id="PIRSF037093">
    <property type="entry name" value="Coatomer_gamma_subunit"/>
    <property type="match status" value="1"/>
</dbReference>
<dbReference type="AlphaFoldDB" id="A0A7R9L5U9"/>
<dbReference type="Pfam" id="PF08752">
    <property type="entry name" value="COP-gamma_platf"/>
    <property type="match status" value="1"/>
</dbReference>
<evidence type="ECO:0000256" key="10">
    <source>
        <dbReference type="ARBA" id="ARBA00023136"/>
    </source>
</evidence>
<keyword evidence="7 13" id="KW-0931">ER-Golgi transport</keyword>
<dbReference type="Gene3D" id="2.60.40.1480">
    <property type="entry name" value="Coatomer, gamma subunit, appendage domain"/>
    <property type="match status" value="1"/>
</dbReference>
<dbReference type="GO" id="GO:0006888">
    <property type="term" value="P:endoplasmic reticulum to Golgi vesicle-mediated transport"/>
    <property type="evidence" value="ECO:0007669"/>
    <property type="project" value="TreeGrafter"/>
</dbReference>
<dbReference type="InterPro" id="IPR013041">
    <property type="entry name" value="Clathrin_app_Ig-like_sf"/>
</dbReference>
<dbReference type="InterPro" id="IPR017106">
    <property type="entry name" value="Coatomer_gsu"/>
</dbReference>
<comment type="subcellular location">
    <subcellularLocation>
        <location evidence="13">Cytoplasm</location>
    </subcellularLocation>
    <subcellularLocation>
        <location evidence="1 13">Golgi apparatus membrane</location>
        <topology evidence="1 13">Peripheral membrane protein</topology>
        <orientation evidence="1 13">Cytoplasmic side</orientation>
    </subcellularLocation>
    <subcellularLocation>
        <location evidence="13">Cytoplasmic vesicle</location>
        <location evidence="13">COPI-coated vesicle membrane</location>
        <topology evidence="13">Peripheral membrane protein</topology>
        <orientation evidence="13">Cytoplasmic side</orientation>
    </subcellularLocation>
</comment>
<comment type="subunit">
    <text evidence="3">Oligomeric complex that consists of at least the alpha, beta, beta', gamma, delta, epsilon and zeta subunits.</text>
</comment>
<evidence type="ECO:0000259" key="14">
    <source>
        <dbReference type="Pfam" id="PF01602"/>
    </source>
</evidence>
<dbReference type="GO" id="GO:0006891">
    <property type="term" value="P:intra-Golgi vesicle-mediated transport"/>
    <property type="evidence" value="ECO:0007669"/>
    <property type="project" value="TreeGrafter"/>
</dbReference>
<dbReference type="Pfam" id="PF01602">
    <property type="entry name" value="Adaptin_N"/>
    <property type="match status" value="1"/>
</dbReference>
<organism evidence="17">
    <name type="scientific">Medioppia subpectinata</name>
    <dbReference type="NCBI Taxonomy" id="1979941"/>
    <lineage>
        <taxon>Eukaryota</taxon>
        <taxon>Metazoa</taxon>
        <taxon>Ecdysozoa</taxon>
        <taxon>Arthropoda</taxon>
        <taxon>Chelicerata</taxon>
        <taxon>Arachnida</taxon>
        <taxon>Acari</taxon>
        <taxon>Acariformes</taxon>
        <taxon>Sarcoptiformes</taxon>
        <taxon>Oribatida</taxon>
        <taxon>Brachypylina</taxon>
        <taxon>Oppioidea</taxon>
        <taxon>Oppiidae</taxon>
        <taxon>Medioppia</taxon>
    </lineage>
</organism>
<dbReference type="EMBL" id="CAJPIZ010017020">
    <property type="protein sequence ID" value="CAG2115931.1"/>
    <property type="molecule type" value="Genomic_DNA"/>
</dbReference>
<feature type="domain" description="Clathrin/coatomer adaptor adaptin-like N-terminal" evidence="14">
    <location>
        <begin position="29"/>
        <end position="538"/>
    </location>
</feature>
<dbReference type="InterPro" id="IPR013040">
    <property type="entry name" value="Coatomer_gsu_app_Ig-like_dom"/>
</dbReference>
<evidence type="ECO:0000256" key="7">
    <source>
        <dbReference type="ARBA" id="ARBA00022892"/>
    </source>
</evidence>
<dbReference type="FunFam" id="1.25.10.10:FF:000071">
    <property type="entry name" value="Coatomer subunit gamma"/>
    <property type="match status" value="1"/>
</dbReference>
<comment type="function">
    <text evidence="12 13">The coatomer is a cytosolic protein complex that binds to dilysine motifs and reversibly associates with Golgi non-clathrin-coated vesicles, which further mediate biosynthetic protein transport from the ER, via the Golgi up to the trans Golgi network. Coatomer complex is required for budding from Golgi membranes, and is essential for the retrograde Golgi-to-ER transport of dilysine-tagged proteins.</text>
</comment>
<evidence type="ECO:0000313" key="17">
    <source>
        <dbReference type="EMBL" id="CAD7635501.1"/>
    </source>
</evidence>
<evidence type="ECO:0000313" key="18">
    <source>
        <dbReference type="Proteomes" id="UP000759131"/>
    </source>
</evidence>
<dbReference type="InterPro" id="IPR009028">
    <property type="entry name" value="Coatomer/calthrin_app_sub_C"/>
</dbReference>
<dbReference type="SUPFAM" id="SSF48371">
    <property type="entry name" value="ARM repeat"/>
    <property type="match status" value="1"/>
</dbReference>
<dbReference type="PANTHER" id="PTHR10261:SF0">
    <property type="entry name" value="COATOMER SUBUNIT GAMMA-2"/>
    <property type="match status" value="1"/>
</dbReference>